<dbReference type="OrthoDB" id="2318059at2"/>
<protein>
    <submittedName>
        <fullName evidence="1">Uncharacterized protein</fullName>
    </submittedName>
</protein>
<comment type="caution">
    <text evidence="1">The sequence shown here is derived from an EMBL/GenBank/DDBJ whole genome shotgun (WGS) entry which is preliminary data.</text>
</comment>
<dbReference type="Proteomes" id="UP000051790">
    <property type="component" value="Unassembled WGS sequence"/>
</dbReference>
<dbReference type="PATRIC" id="fig|1423769.4.peg.1336"/>
<proteinExistence type="predicted"/>
<keyword evidence="2" id="KW-1185">Reference proteome</keyword>
<sequence>MSQRTTEIISLLEDALLTKRPVIVKTMDKTTLHGVVDAITPGQVKPYAERSTVTVTTKKGPKHVAEYAIVHIKWA</sequence>
<name>A0A0R1QQA8_9LACO</name>
<dbReference type="AlphaFoldDB" id="A0A0R1QQA8"/>
<organism evidence="1 2">
    <name type="scientific">Lacticaseibacillus manihotivorans DSM 13343 = JCM 12514</name>
    <dbReference type="NCBI Taxonomy" id="1423769"/>
    <lineage>
        <taxon>Bacteria</taxon>
        <taxon>Bacillati</taxon>
        <taxon>Bacillota</taxon>
        <taxon>Bacilli</taxon>
        <taxon>Lactobacillales</taxon>
        <taxon>Lactobacillaceae</taxon>
        <taxon>Lacticaseibacillus</taxon>
    </lineage>
</organism>
<reference evidence="1 2" key="1">
    <citation type="journal article" date="2015" name="Genome Announc.">
        <title>Expanding the biotechnology potential of lactobacilli through comparative genomics of 213 strains and associated genera.</title>
        <authorList>
            <person name="Sun Z."/>
            <person name="Harris H.M."/>
            <person name="McCann A."/>
            <person name="Guo C."/>
            <person name="Argimon S."/>
            <person name="Zhang W."/>
            <person name="Yang X."/>
            <person name="Jeffery I.B."/>
            <person name="Cooney J.C."/>
            <person name="Kagawa T.F."/>
            <person name="Liu W."/>
            <person name="Song Y."/>
            <person name="Salvetti E."/>
            <person name="Wrobel A."/>
            <person name="Rasinkangas P."/>
            <person name="Parkhill J."/>
            <person name="Rea M.C."/>
            <person name="O'Sullivan O."/>
            <person name="Ritari J."/>
            <person name="Douillard F.P."/>
            <person name="Paul Ross R."/>
            <person name="Yang R."/>
            <person name="Briner A.E."/>
            <person name="Felis G.E."/>
            <person name="de Vos W.M."/>
            <person name="Barrangou R."/>
            <person name="Klaenhammer T.R."/>
            <person name="Caufield P.W."/>
            <person name="Cui Y."/>
            <person name="Zhang H."/>
            <person name="O'Toole P.W."/>
        </authorList>
    </citation>
    <scope>NUCLEOTIDE SEQUENCE [LARGE SCALE GENOMIC DNA]</scope>
    <source>
        <strain evidence="1 2">DSM 13343</strain>
    </source>
</reference>
<dbReference type="EMBL" id="AZEU01000164">
    <property type="protein sequence ID" value="KRL44242.1"/>
    <property type="molecule type" value="Genomic_DNA"/>
</dbReference>
<evidence type="ECO:0000313" key="1">
    <source>
        <dbReference type="EMBL" id="KRL44242.1"/>
    </source>
</evidence>
<accession>A0A0R1QQA8</accession>
<gene>
    <name evidence="1" type="ORF">FD01_GL001237</name>
</gene>
<evidence type="ECO:0000313" key="2">
    <source>
        <dbReference type="Proteomes" id="UP000051790"/>
    </source>
</evidence>
<dbReference type="RefSeq" id="WP_054716333.1">
    <property type="nucleotide sequence ID" value="NZ_AZEU01000164.1"/>
</dbReference>